<comment type="catalytic activity">
    <reaction evidence="1">
        <text>RNA(n) + a ribonucleoside 5'-triphosphate = RNA(n+1) + diphosphate</text>
        <dbReference type="Rhea" id="RHEA:21248"/>
        <dbReference type="Rhea" id="RHEA-COMP:14527"/>
        <dbReference type="Rhea" id="RHEA-COMP:17342"/>
        <dbReference type="ChEBI" id="CHEBI:33019"/>
        <dbReference type="ChEBI" id="CHEBI:61557"/>
        <dbReference type="ChEBI" id="CHEBI:140395"/>
        <dbReference type="EC" id="2.7.7.48"/>
    </reaction>
</comment>
<keyword evidence="1" id="KW-0696">RNA-directed RNA polymerase</keyword>
<dbReference type="Gene3D" id="1.10.8.790">
    <property type="entry name" value="RNA-dependent RNA polymerase, slab domain, helical subdomain-like"/>
    <property type="match status" value="1"/>
</dbReference>
<dbReference type="PANTHER" id="PTHR23079">
    <property type="entry name" value="RNA-DEPENDENT RNA POLYMERASE"/>
    <property type="match status" value="1"/>
</dbReference>
<dbReference type="Proteomes" id="UP001595075">
    <property type="component" value="Unassembled WGS sequence"/>
</dbReference>
<evidence type="ECO:0000256" key="2">
    <source>
        <dbReference type="SAM" id="MobiDB-lite"/>
    </source>
</evidence>
<keyword evidence="1" id="KW-0808">Transferase</keyword>
<proteinExistence type="inferred from homology"/>
<organism evidence="4 5">
    <name type="scientific">Oculimacula yallundae</name>
    <dbReference type="NCBI Taxonomy" id="86028"/>
    <lineage>
        <taxon>Eukaryota</taxon>
        <taxon>Fungi</taxon>
        <taxon>Dikarya</taxon>
        <taxon>Ascomycota</taxon>
        <taxon>Pezizomycotina</taxon>
        <taxon>Leotiomycetes</taxon>
        <taxon>Helotiales</taxon>
        <taxon>Ploettnerulaceae</taxon>
        <taxon>Oculimacula</taxon>
    </lineage>
</organism>
<comment type="similarity">
    <text evidence="1">Belongs to the RdRP family.</text>
</comment>
<evidence type="ECO:0000256" key="1">
    <source>
        <dbReference type="RuleBase" id="RU363098"/>
    </source>
</evidence>
<dbReference type="PANTHER" id="PTHR23079:SF14">
    <property type="entry name" value="RNA-DEPENDENT RNA POLYMERASE"/>
    <property type="match status" value="1"/>
</dbReference>
<dbReference type="InterPro" id="IPR007855">
    <property type="entry name" value="RDRP"/>
</dbReference>
<dbReference type="EC" id="2.7.7.48" evidence="1"/>
<dbReference type="Pfam" id="PF05183">
    <property type="entry name" value="RdRP"/>
    <property type="match status" value="1"/>
</dbReference>
<evidence type="ECO:0000259" key="3">
    <source>
        <dbReference type="Pfam" id="PF05183"/>
    </source>
</evidence>
<reference evidence="4 5" key="1">
    <citation type="journal article" date="2024" name="Commun. Biol.">
        <title>Comparative genomic analysis of thermophilic fungi reveals convergent evolutionary adaptations and gene losses.</title>
        <authorList>
            <person name="Steindorff A.S."/>
            <person name="Aguilar-Pontes M.V."/>
            <person name="Robinson A.J."/>
            <person name="Andreopoulos B."/>
            <person name="LaButti K."/>
            <person name="Kuo A."/>
            <person name="Mondo S."/>
            <person name="Riley R."/>
            <person name="Otillar R."/>
            <person name="Haridas S."/>
            <person name="Lipzen A."/>
            <person name="Grimwood J."/>
            <person name="Schmutz J."/>
            <person name="Clum A."/>
            <person name="Reid I.D."/>
            <person name="Moisan M.C."/>
            <person name="Butler G."/>
            <person name="Nguyen T.T.M."/>
            <person name="Dewar K."/>
            <person name="Conant G."/>
            <person name="Drula E."/>
            <person name="Henrissat B."/>
            <person name="Hansel C."/>
            <person name="Singer S."/>
            <person name="Hutchinson M.I."/>
            <person name="de Vries R.P."/>
            <person name="Natvig D.O."/>
            <person name="Powell A.J."/>
            <person name="Tsang A."/>
            <person name="Grigoriev I.V."/>
        </authorList>
    </citation>
    <scope>NUCLEOTIDE SEQUENCE [LARGE SCALE GENOMIC DNA]</scope>
    <source>
        <strain evidence="4 5">CBS 494.80</strain>
    </source>
</reference>
<name>A0ABR4CYM8_9HELO</name>
<feature type="compositionally biased region" description="Low complexity" evidence="2">
    <location>
        <begin position="220"/>
        <end position="238"/>
    </location>
</feature>
<dbReference type="EMBL" id="JAZHXI010000002">
    <property type="protein sequence ID" value="KAL2074164.1"/>
    <property type="molecule type" value="Genomic_DNA"/>
</dbReference>
<evidence type="ECO:0000313" key="5">
    <source>
        <dbReference type="Proteomes" id="UP001595075"/>
    </source>
</evidence>
<sequence>MPPNAPEAPATPSRRATDDQAFETRLQWLCNDWDLGLDVKRKTRDVHGDLTLDCKCVNLLRFCHHKKVFDRVVSDFDKDARVLYQGWVNKPRADRGTIPPPTRRQKRPVNAAERDVLLQCLCKICKEYSDAWHKTSGGTPKHILDKIRESTFDVAPVSTPSIIAPSPRADSEKRPRDESFADIPVTKKKTRQPDLPPQRSLSDMAPPRGRPLRQESNPQASARKSSASFSRSANTSFTESEASEPVFSQDVDNSWVATQETIPDDLPEMREAFTTLQDDKYISSNYESSSFEARIADIPEDDLIERIDLLRPASPVEEELSQDLLDFGIEGSTAPAEETPEEAQLRERLKNVFPAIPRCLKTAKLCVVYEITRVFLHADVPLSELDAPVTHGLEDYDVLWKFLRSLPCLQGRSLPERSSKEAWTCAMENYEKGFLAIVLGGSLTFRADEEDTFFRLKLEPLKLEFSHRLGRRFGHDRFFEILMPQLSGRHIPASLEALGPRGPPIIIKWLVETSHSLVGWIWKPFMVKDKEKRNRKQLVITKDVEAVDTSFRIFFFAVDGTRFVDKDRLITRPNPRLGRPKMSIPVLLECVRPLNAKNEGQPYLKLFNRTTLALSRNNPAIVLQPEQIRLVQKDIIFSVNPKKPDLKNVMNDGCGKISPHLALRITQKLGLSYLPTAFQGRIGEAKGLWVLDRHEKGGDDWIETYPSQRKWERGEKKSEEWDDPSHRTFEILKCSGPLKSADLNLQFLPLLMDRAKDEELMKRALSDLLEQGLALKVEEIQEAMDDPQSFRKWVRDSNPNLKERLKGGIAYKAGLPVVREERLNVLLDAGFDPRKLMFMKDLAKDAFKSRTDELKERLNITVGRSTYAYMVPDFWGVLEPDEVYIDFSSFIDNVSGFSGATLSGDEILVARSPAHFISDIQKVKAVIKAELVGLKDVIVFSTKGKPSLADKLSGGDFDGDIAWVCWEPSIVENFESAQVPKACDLFKEGLLKQDKTTYKQLVSSIDDPEARISLFLKKSFEFNMRQNLLGICTTFKESVCYTQGRVDSREARYLSQLLSNLVDQQKQGYIFEEEDWAKFKAAVIRVKPRKPRYKTDELVADAKHIIDHLKYVANQTVDKALTGFHQMFPDPPRWDGDLSKYYYKFASLAAEDSTWQKLLDDLKADIKALHDDWAKKFGSNRSPRKRNPNSREDDESIPDFTEFCINLYERFHDIQPHDDTHVSQSLLTTPGSNSELSSWELLKASTAVASFAKYGTIYNPSKIYMSNFVWWMAGKQLCHLKAMCNAEAPHAVIQKMYIIQKPDPTIIRRLRSDGQAANLEDTASIANEADLDAMDDD</sequence>
<keyword evidence="1" id="KW-0548">Nucleotidyltransferase</keyword>
<feature type="compositionally biased region" description="Basic and acidic residues" evidence="2">
    <location>
        <begin position="169"/>
        <end position="179"/>
    </location>
</feature>
<gene>
    <name evidence="4" type="ORF">VTL71DRAFT_7942</name>
</gene>
<keyword evidence="5" id="KW-1185">Reference proteome</keyword>
<accession>A0ABR4CYM8</accession>
<dbReference type="InterPro" id="IPR057596">
    <property type="entry name" value="RDRP_core"/>
</dbReference>
<protein>
    <recommendedName>
        <fullName evidence="1">RNA-dependent RNA polymerase</fullName>
        <ecNumber evidence="1">2.7.7.48</ecNumber>
    </recommendedName>
</protein>
<feature type="region of interest" description="Disordered" evidence="2">
    <location>
        <begin position="158"/>
        <end position="252"/>
    </location>
</feature>
<evidence type="ECO:0000313" key="4">
    <source>
        <dbReference type="EMBL" id="KAL2074164.1"/>
    </source>
</evidence>
<keyword evidence="1" id="KW-0694">RNA-binding</keyword>
<feature type="domain" description="RDRP core" evidence="3">
    <location>
        <begin position="455"/>
        <end position="1110"/>
    </location>
</feature>
<comment type="caution">
    <text evidence="4">The sequence shown here is derived from an EMBL/GenBank/DDBJ whole genome shotgun (WGS) entry which is preliminary data.</text>
</comment>